<keyword evidence="20" id="KW-1185">Reference proteome</keyword>
<evidence type="ECO:0000313" key="20">
    <source>
        <dbReference type="Proteomes" id="UP001061302"/>
    </source>
</evidence>
<dbReference type="InterPro" id="IPR019554">
    <property type="entry name" value="Soluble_ligand-bd"/>
</dbReference>
<evidence type="ECO:0000259" key="16">
    <source>
        <dbReference type="Pfam" id="PF02563"/>
    </source>
</evidence>
<evidence type="ECO:0000256" key="1">
    <source>
        <dbReference type="ARBA" id="ARBA00004571"/>
    </source>
</evidence>
<evidence type="ECO:0000256" key="11">
    <source>
        <dbReference type="ARBA" id="ARBA00023136"/>
    </source>
</evidence>
<dbReference type="InterPro" id="IPR003715">
    <property type="entry name" value="Poly_export_N"/>
</dbReference>
<proteinExistence type="inferred from homology"/>
<evidence type="ECO:0000259" key="17">
    <source>
        <dbReference type="Pfam" id="PF10531"/>
    </source>
</evidence>
<keyword evidence="3" id="KW-0813">Transport</keyword>
<accession>A0ABY6DMC5</accession>
<keyword evidence="14" id="KW-0449">Lipoprotein</keyword>
<protein>
    <submittedName>
        <fullName evidence="19">Polysaccharide export protein EpsE</fullName>
    </submittedName>
</protein>
<dbReference type="InterPro" id="IPR049712">
    <property type="entry name" value="Poly_export"/>
</dbReference>
<feature type="chain" id="PRO_5047351433" evidence="15">
    <location>
        <begin position="25"/>
        <end position="264"/>
    </location>
</feature>
<name>A0ABY6DMC5_9NEIS</name>
<dbReference type="PANTHER" id="PTHR33619">
    <property type="entry name" value="POLYSACCHARIDE EXPORT PROTEIN GFCE-RELATED"/>
    <property type="match status" value="1"/>
</dbReference>
<evidence type="ECO:0000256" key="5">
    <source>
        <dbReference type="ARBA" id="ARBA00022597"/>
    </source>
</evidence>
<dbReference type="Pfam" id="PF22461">
    <property type="entry name" value="SLBB_2"/>
    <property type="match status" value="1"/>
</dbReference>
<keyword evidence="5" id="KW-0762">Sugar transport</keyword>
<evidence type="ECO:0000256" key="12">
    <source>
        <dbReference type="ARBA" id="ARBA00023139"/>
    </source>
</evidence>
<evidence type="ECO:0000256" key="7">
    <source>
        <dbReference type="ARBA" id="ARBA00022729"/>
    </source>
</evidence>
<evidence type="ECO:0000313" key="19">
    <source>
        <dbReference type="EMBL" id="UXY14636.1"/>
    </source>
</evidence>
<keyword evidence="13" id="KW-0998">Cell outer membrane</keyword>
<keyword evidence="6" id="KW-0812">Transmembrane</keyword>
<evidence type="ECO:0000256" key="3">
    <source>
        <dbReference type="ARBA" id="ARBA00022448"/>
    </source>
</evidence>
<keyword evidence="10" id="KW-0626">Porin</keyword>
<evidence type="ECO:0000259" key="18">
    <source>
        <dbReference type="Pfam" id="PF22461"/>
    </source>
</evidence>
<comment type="similarity">
    <text evidence="2">Belongs to the BexD/CtrA/VexA family.</text>
</comment>
<evidence type="ECO:0000256" key="9">
    <source>
        <dbReference type="ARBA" id="ARBA00023065"/>
    </source>
</evidence>
<keyword evidence="7 15" id="KW-0732">Signal</keyword>
<keyword evidence="12" id="KW-0564">Palmitate</keyword>
<evidence type="ECO:0000256" key="14">
    <source>
        <dbReference type="ARBA" id="ARBA00023288"/>
    </source>
</evidence>
<dbReference type="Pfam" id="PF02563">
    <property type="entry name" value="Poly_export"/>
    <property type="match status" value="1"/>
</dbReference>
<dbReference type="RefSeq" id="WP_263123938.1">
    <property type="nucleotide sequence ID" value="NZ_CP106753.1"/>
</dbReference>
<comment type="subcellular location">
    <subcellularLocation>
        <location evidence="1">Cell outer membrane</location>
        <topology evidence="1">Multi-pass membrane protein</topology>
    </subcellularLocation>
</comment>
<feature type="domain" description="SLBB" evidence="18">
    <location>
        <begin position="108"/>
        <end position="184"/>
    </location>
</feature>
<dbReference type="NCBIfam" id="TIGR03028">
    <property type="entry name" value="EpsE"/>
    <property type="match status" value="1"/>
</dbReference>
<feature type="domain" description="Polysaccharide export protein N-terminal" evidence="16">
    <location>
        <begin position="27"/>
        <end position="102"/>
    </location>
</feature>
<dbReference type="Pfam" id="PF10531">
    <property type="entry name" value="SLBB"/>
    <property type="match status" value="1"/>
</dbReference>
<feature type="signal peptide" evidence="15">
    <location>
        <begin position="1"/>
        <end position="24"/>
    </location>
</feature>
<feature type="domain" description="Soluble ligand binding" evidence="17">
    <location>
        <begin position="190"/>
        <end position="239"/>
    </location>
</feature>
<dbReference type="InterPro" id="IPR054765">
    <property type="entry name" value="SLBB_dom"/>
</dbReference>
<evidence type="ECO:0000256" key="15">
    <source>
        <dbReference type="SAM" id="SignalP"/>
    </source>
</evidence>
<dbReference type="PANTHER" id="PTHR33619:SF3">
    <property type="entry name" value="POLYSACCHARIDE EXPORT PROTEIN GFCE-RELATED"/>
    <property type="match status" value="1"/>
</dbReference>
<keyword evidence="9" id="KW-0406">Ion transport</keyword>
<dbReference type="InterPro" id="IPR017478">
    <property type="entry name" value="Polysacc_export_EpsE"/>
</dbReference>
<organism evidence="19 20">
    <name type="scientific">Chitiniphilus purpureus</name>
    <dbReference type="NCBI Taxonomy" id="2981137"/>
    <lineage>
        <taxon>Bacteria</taxon>
        <taxon>Pseudomonadati</taxon>
        <taxon>Pseudomonadota</taxon>
        <taxon>Betaproteobacteria</taxon>
        <taxon>Neisseriales</taxon>
        <taxon>Chitinibacteraceae</taxon>
        <taxon>Chitiniphilus</taxon>
    </lineage>
</organism>
<gene>
    <name evidence="19" type="primary">epsE</name>
    <name evidence="19" type="ORF">N8I74_15095</name>
</gene>
<dbReference type="Proteomes" id="UP001061302">
    <property type="component" value="Chromosome"/>
</dbReference>
<keyword evidence="8" id="KW-0625">Polysaccharide transport</keyword>
<evidence type="ECO:0000256" key="2">
    <source>
        <dbReference type="ARBA" id="ARBA00009450"/>
    </source>
</evidence>
<keyword evidence="11" id="KW-0472">Membrane</keyword>
<evidence type="ECO:0000256" key="8">
    <source>
        <dbReference type="ARBA" id="ARBA00023047"/>
    </source>
</evidence>
<evidence type="ECO:0000256" key="6">
    <source>
        <dbReference type="ARBA" id="ARBA00022692"/>
    </source>
</evidence>
<dbReference type="Gene3D" id="3.30.1950.10">
    <property type="entry name" value="wza like domain"/>
    <property type="match status" value="1"/>
</dbReference>
<dbReference type="Gene3D" id="3.10.560.10">
    <property type="entry name" value="Outer membrane lipoprotein wza domain like"/>
    <property type="match status" value="2"/>
</dbReference>
<evidence type="ECO:0000256" key="10">
    <source>
        <dbReference type="ARBA" id="ARBA00023114"/>
    </source>
</evidence>
<evidence type="ECO:0000256" key="4">
    <source>
        <dbReference type="ARBA" id="ARBA00022452"/>
    </source>
</evidence>
<dbReference type="EMBL" id="CP106753">
    <property type="protein sequence ID" value="UXY14636.1"/>
    <property type="molecule type" value="Genomic_DNA"/>
</dbReference>
<reference evidence="19" key="1">
    <citation type="submission" date="2022-10" db="EMBL/GenBank/DDBJ databases">
        <title>Chitiniphilus purpureus sp. nov., a novel chitin-degrading bacterium isolated from crawfish pond sediment.</title>
        <authorList>
            <person name="Li K."/>
        </authorList>
    </citation>
    <scope>NUCLEOTIDE SEQUENCE</scope>
    <source>
        <strain evidence="19">CD1</strain>
    </source>
</reference>
<keyword evidence="4" id="KW-1134">Transmembrane beta strand</keyword>
<evidence type="ECO:0000256" key="13">
    <source>
        <dbReference type="ARBA" id="ARBA00023237"/>
    </source>
</evidence>
<sequence>MMRGLWLRTLALCCALLIGLSATAAERSNEYLLGAGDVVKISVYDHPDLMVEAQLTQAGEISFPLLGTIRLAGMSFSQAEAHVASLLHKGGFVNKPSINVLITQYRSQRVAVLGEVSNPGRYALDSASTVIDALALAGGVNPNGGDLVVLTRGNERHEYSLAALLARDGSAQAVSVQAGDVLYVPRSAQVYVYGEVNRPGSFRLERNMTVMQAISVAGGYNVRASQKGLQVNRTKPDGSTELLEVKPTDLLRPNDVVFVREALF</sequence>